<comment type="similarity">
    <text evidence="1">Belongs to the VPS13 family.</text>
</comment>
<accession>A0A7R8GZB5</accession>
<sequence length="378" mass="44175">MKMMEIHRGDIHLQLSFEYISRASQFRKYKACYNLENLPHYRGRAKDLWNFAYDSIFEEKIMRRRRNWSWSHISFHTQNCKKYRHAYKLKLSKGTLNISKETLKDLQKYEVILDEVNIRIQRQLAENEVDEIIQEQKSEKASEKGWFSGWLGSSTPAVAKDSSRPIKQGLDMMNKDMRKLGQALSYEEKLKLYEVLDYQDDAQPSANNLKFTMGLEKLTVIGFNGVPLVNTQDDSGLLNFEFENNPPAGEDIEKDGMSLFDQRVALVSSPLEFIYDSSTLYHLMEVFKTSEELNLANLQHTAASYLNEYRQKHFNVSELTETLRSQVYYKFDVSLKNMQVLVSMGKKRKMEGRDFLGGFIFIPAQSYFYTFEVGNLCD</sequence>
<dbReference type="PANTHER" id="PTHR16166">
    <property type="entry name" value="VACUOLAR PROTEIN SORTING-ASSOCIATED PROTEIN VPS13"/>
    <property type="match status" value="1"/>
</dbReference>
<dbReference type="Proteomes" id="UP000675881">
    <property type="component" value="Chromosome 1"/>
</dbReference>
<proteinExistence type="inferred from homology"/>
<reference evidence="2" key="1">
    <citation type="submission" date="2021-02" db="EMBL/GenBank/DDBJ databases">
        <authorList>
            <person name="Bekaert M."/>
        </authorList>
    </citation>
    <scope>NUCLEOTIDE SEQUENCE</scope>
    <source>
        <strain evidence="2">IoA-00</strain>
    </source>
</reference>
<dbReference type="AlphaFoldDB" id="A0A7R8GZB5"/>
<dbReference type="EMBL" id="HG994580">
    <property type="protein sequence ID" value="CAF2763066.1"/>
    <property type="molecule type" value="Genomic_DNA"/>
</dbReference>
<gene>
    <name evidence="2" type="ORF">LSAA_1256</name>
</gene>
<dbReference type="OrthoDB" id="6373482at2759"/>
<dbReference type="PANTHER" id="PTHR16166:SF93">
    <property type="entry name" value="INTERMEMBRANE LIPID TRANSFER PROTEIN VPS13"/>
    <property type="match status" value="1"/>
</dbReference>
<organism evidence="2 3">
    <name type="scientific">Lepeophtheirus salmonis</name>
    <name type="common">Salmon louse</name>
    <name type="synonym">Caligus salmonis</name>
    <dbReference type="NCBI Taxonomy" id="72036"/>
    <lineage>
        <taxon>Eukaryota</taxon>
        <taxon>Metazoa</taxon>
        <taxon>Ecdysozoa</taxon>
        <taxon>Arthropoda</taxon>
        <taxon>Crustacea</taxon>
        <taxon>Multicrustacea</taxon>
        <taxon>Hexanauplia</taxon>
        <taxon>Copepoda</taxon>
        <taxon>Siphonostomatoida</taxon>
        <taxon>Caligidae</taxon>
        <taxon>Lepeophtheirus</taxon>
    </lineage>
</organism>
<dbReference type="GO" id="GO:0006623">
    <property type="term" value="P:protein targeting to vacuole"/>
    <property type="evidence" value="ECO:0007669"/>
    <property type="project" value="TreeGrafter"/>
</dbReference>
<evidence type="ECO:0000256" key="1">
    <source>
        <dbReference type="ARBA" id="ARBA00006545"/>
    </source>
</evidence>
<evidence type="ECO:0000313" key="3">
    <source>
        <dbReference type="Proteomes" id="UP000675881"/>
    </source>
</evidence>
<dbReference type="InterPro" id="IPR026847">
    <property type="entry name" value="VPS13"/>
</dbReference>
<dbReference type="GO" id="GO:0045053">
    <property type="term" value="P:protein retention in Golgi apparatus"/>
    <property type="evidence" value="ECO:0007669"/>
    <property type="project" value="TreeGrafter"/>
</dbReference>
<keyword evidence="3" id="KW-1185">Reference proteome</keyword>
<protein>
    <submittedName>
        <fullName evidence="2">VPS13A_C</fullName>
    </submittedName>
</protein>
<evidence type="ECO:0000313" key="2">
    <source>
        <dbReference type="EMBL" id="CAF2763066.1"/>
    </source>
</evidence>
<name>A0A7R8GZB5_LEPSM</name>